<dbReference type="RefSeq" id="WP_086636789.1">
    <property type="nucleotide sequence ID" value="NZ_MRZU01000003.1"/>
</dbReference>
<name>A0A1Y3GB85_9EURY</name>
<dbReference type="OrthoDB" id="229881at2157"/>
<protein>
    <submittedName>
        <fullName evidence="1">Putative transcriptional regulator</fullName>
    </submittedName>
</protein>
<accession>A0A1Y3GB85</accession>
<dbReference type="Gene3D" id="1.10.10.10">
    <property type="entry name" value="Winged helix-like DNA-binding domain superfamily/Winged helix DNA-binding domain"/>
    <property type="match status" value="1"/>
</dbReference>
<proteinExistence type="predicted"/>
<sequence length="95" mass="11087">MLTENIEKEVKLLHRHIKVLNVAYKKGPIGMGQLSEITGIPKHKVRYSLRVLEREGYIEPSTEGAKVHNMDKFQKKYKKDLNNCINELEKIRTLI</sequence>
<reference evidence="1 2" key="1">
    <citation type="submission" date="2016-12" db="EMBL/GenBank/DDBJ databases">
        <title>Discovery of methanogenic haloarchaea.</title>
        <authorList>
            <person name="Sorokin D.Y."/>
            <person name="Makarova K.S."/>
            <person name="Abbas B."/>
            <person name="Ferrer M."/>
            <person name="Golyshin P.N."/>
        </authorList>
    </citation>
    <scope>NUCLEOTIDE SEQUENCE [LARGE SCALE GENOMIC DNA]</scope>
    <source>
        <strain evidence="1">AMET1</strain>
    </source>
</reference>
<gene>
    <name evidence="1" type="ORF">AMET1_0372</name>
</gene>
<comment type="caution">
    <text evidence="1">The sequence shown here is derived from an EMBL/GenBank/DDBJ whole genome shotgun (WGS) entry which is preliminary data.</text>
</comment>
<dbReference type="Pfam" id="PF13412">
    <property type="entry name" value="HTH_24"/>
    <property type="match status" value="1"/>
</dbReference>
<organism evidence="1 2">
    <name type="scientific">Methanonatronarchaeum thermophilum</name>
    <dbReference type="NCBI Taxonomy" id="1927129"/>
    <lineage>
        <taxon>Archaea</taxon>
        <taxon>Methanobacteriati</taxon>
        <taxon>Methanobacteriota</taxon>
        <taxon>Methanonatronarchaeia</taxon>
        <taxon>Methanonatronarchaeales</taxon>
        <taxon>Methanonatronarchaeaceae</taxon>
        <taxon>Methanonatronarchaeum</taxon>
    </lineage>
</organism>
<dbReference type="InterPro" id="IPR036388">
    <property type="entry name" value="WH-like_DNA-bd_sf"/>
</dbReference>
<evidence type="ECO:0000313" key="2">
    <source>
        <dbReference type="Proteomes" id="UP000195137"/>
    </source>
</evidence>
<dbReference type="SUPFAM" id="SSF46785">
    <property type="entry name" value="Winged helix' DNA-binding domain"/>
    <property type="match status" value="1"/>
</dbReference>
<dbReference type="EMBL" id="MRZU01000003">
    <property type="protein sequence ID" value="OUJ18722.1"/>
    <property type="molecule type" value="Genomic_DNA"/>
</dbReference>
<evidence type="ECO:0000313" key="1">
    <source>
        <dbReference type="EMBL" id="OUJ18722.1"/>
    </source>
</evidence>
<dbReference type="InterPro" id="IPR036390">
    <property type="entry name" value="WH_DNA-bd_sf"/>
</dbReference>
<keyword evidence="2" id="KW-1185">Reference proteome</keyword>
<dbReference type="Proteomes" id="UP000195137">
    <property type="component" value="Unassembled WGS sequence"/>
</dbReference>
<dbReference type="AlphaFoldDB" id="A0A1Y3GB85"/>